<keyword evidence="2" id="KW-1185">Reference proteome</keyword>
<accession>A0A9W5F3S9</accession>
<protein>
    <submittedName>
        <fullName evidence="1">Uncharacterized protein</fullName>
    </submittedName>
</protein>
<proteinExistence type="predicted"/>
<gene>
    <name evidence="1" type="ORF">AGR2A_pb10118</name>
</gene>
<dbReference type="Proteomes" id="UP000191933">
    <property type="component" value="Unassembled WGS sequence"/>
</dbReference>
<name>A0A9W5F3S9_9HYPH</name>
<sequence length="51" mass="5693">MRVFAPALSKARFEQLLCASAVEQDEERQVVEITIRERMKAGGGQSAEKNN</sequence>
<reference evidence="1 2" key="1">
    <citation type="submission" date="2016-01" db="EMBL/GenBank/DDBJ databases">
        <authorList>
            <person name="Regsiter A."/>
            <person name="william w."/>
        </authorList>
    </citation>
    <scope>NUCLEOTIDE SEQUENCE [LARGE SCALE GENOMIC DNA]</scope>
    <source>
        <strain evidence="1 2">CFBP 5494</strain>
    </source>
</reference>
<organism evidence="1 2">
    <name type="scientific">Agrobacterium genomosp. 2 str. CFBP 5494</name>
    <dbReference type="NCBI Taxonomy" id="1183436"/>
    <lineage>
        <taxon>Bacteria</taxon>
        <taxon>Pseudomonadati</taxon>
        <taxon>Pseudomonadota</taxon>
        <taxon>Alphaproteobacteria</taxon>
        <taxon>Hyphomicrobiales</taxon>
        <taxon>Rhizobiaceae</taxon>
        <taxon>Rhizobium/Agrobacterium group</taxon>
        <taxon>Agrobacterium</taxon>
        <taxon>Agrobacterium tumefaciens complex</taxon>
    </lineage>
</organism>
<evidence type="ECO:0000313" key="2">
    <source>
        <dbReference type="Proteomes" id="UP000191933"/>
    </source>
</evidence>
<comment type="caution">
    <text evidence="1">The sequence shown here is derived from an EMBL/GenBank/DDBJ whole genome shotgun (WGS) entry which is preliminary data.</text>
</comment>
<dbReference type="EMBL" id="FBVY01000047">
    <property type="protein sequence ID" value="CUX03347.1"/>
    <property type="molecule type" value="Genomic_DNA"/>
</dbReference>
<dbReference type="AlphaFoldDB" id="A0A9W5F3S9"/>
<dbReference type="RefSeq" id="WP_167378255.1">
    <property type="nucleotide sequence ID" value="NZ_LT009721.1"/>
</dbReference>
<evidence type="ECO:0000313" key="1">
    <source>
        <dbReference type="EMBL" id="CUX03347.1"/>
    </source>
</evidence>